<dbReference type="PRINTS" id="PR00605">
    <property type="entry name" value="CYTCHROMECIC"/>
</dbReference>
<name>A0A1A8TFB4_9GAMM</name>
<keyword evidence="8 19" id="KW-0679">Respiratory chain</keyword>
<comment type="subcellular location">
    <subcellularLocation>
        <location evidence="1 19">Cell inner membrane</location>
    </subcellularLocation>
</comment>
<dbReference type="Gene3D" id="6.10.280.130">
    <property type="match status" value="1"/>
</dbReference>
<dbReference type="PANTHER" id="PTHR33751:SF1">
    <property type="entry name" value="CBB3-TYPE CYTOCHROME C OXIDASE SUBUNIT FIXP"/>
    <property type="match status" value="1"/>
</dbReference>
<evidence type="ECO:0000256" key="17">
    <source>
        <dbReference type="ARBA" id="ARBA00023065"/>
    </source>
</evidence>
<feature type="transmembrane region" description="Helical" evidence="22">
    <location>
        <begin position="61"/>
        <end position="80"/>
    </location>
</feature>
<dbReference type="InterPro" id="IPR038414">
    <property type="entry name" value="CcoP_N_sf"/>
</dbReference>
<sequence length="298" mass="32512">MNELSSFWSGWIIVISLGSILGSFLLLSIVRKGQRFNSETTQTVGHEFDGIEEYDNPLPRWWYWMFVLTVVFALGYLALYPGLGNFKGLLGWSQETAYEREVAKAEAEFGPMFAQFSQTPIEELAQNDQAMRIGQRLFANNCAQCHGSAATGSYGFPNLTDNDWLYGGDAAAISQTILKGRVAAMPAWGPMLGEEGVHNVSQYVLSLSGSATDAQAAEQGQALYNTNCLACHGAEGKGNHLFGAPNLTDNIWLYGGSAQQVMQTVRNGRNGQMPAWEGILGKDKAHVVAGYVYSLSNQ</sequence>
<keyword evidence="18 19" id="KW-0472">Membrane</keyword>
<evidence type="ECO:0000256" key="6">
    <source>
        <dbReference type="ARBA" id="ARBA00022519"/>
    </source>
</evidence>
<feature type="binding site" description="axial binding residue" evidence="20">
    <location>
        <position position="185"/>
    </location>
    <ligand>
        <name>heme c</name>
        <dbReference type="ChEBI" id="CHEBI:61717"/>
        <label>2</label>
    </ligand>
    <ligandPart>
        <name>Fe</name>
        <dbReference type="ChEBI" id="CHEBI:18248"/>
    </ligandPart>
</feature>
<dbReference type="GO" id="GO:0005506">
    <property type="term" value="F:iron ion binding"/>
    <property type="evidence" value="ECO:0007669"/>
    <property type="project" value="InterPro"/>
</dbReference>
<dbReference type="SUPFAM" id="SSF46626">
    <property type="entry name" value="Cytochrome c"/>
    <property type="match status" value="2"/>
</dbReference>
<keyword evidence="13 19" id="KW-0249">Electron transport</keyword>
<evidence type="ECO:0000313" key="24">
    <source>
        <dbReference type="EMBL" id="SBS32020.1"/>
    </source>
</evidence>
<comment type="subunit">
    <text evidence="19">Component of the cbb3-type cytochrome c oxidase.</text>
</comment>
<protein>
    <recommendedName>
        <fullName evidence="19">Cbb3-type cytochrome c oxidase subunit</fullName>
    </recommendedName>
</protein>
<evidence type="ECO:0000256" key="4">
    <source>
        <dbReference type="ARBA" id="ARBA00022448"/>
    </source>
</evidence>
<evidence type="ECO:0000256" key="21">
    <source>
        <dbReference type="PIRSR" id="PIRSR000006-2"/>
    </source>
</evidence>
<keyword evidence="16 19" id="KW-0408">Iron</keyword>
<keyword evidence="10 19" id="KW-0479">Metal-binding</keyword>
<keyword evidence="25" id="KW-1185">Reference proteome</keyword>
<dbReference type="InterPro" id="IPR009056">
    <property type="entry name" value="Cyt_c-like_dom"/>
</dbReference>
<dbReference type="OrthoDB" id="9811281at2"/>
<feature type="binding site" description="covalent" evidence="21">
    <location>
        <position position="228"/>
    </location>
    <ligand>
        <name>heme c</name>
        <dbReference type="ChEBI" id="CHEBI:61717"/>
        <label>2</label>
    </ligand>
</feature>
<evidence type="ECO:0000256" key="3">
    <source>
        <dbReference type="ARBA" id="ARBA00006113"/>
    </source>
</evidence>
<feature type="domain" description="Cytochrome c" evidence="23">
    <location>
        <begin position="215"/>
        <end position="296"/>
    </location>
</feature>
<keyword evidence="9 22" id="KW-0812">Transmembrane</keyword>
<keyword evidence="14 22" id="KW-1133">Transmembrane helix</keyword>
<dbReference type="InterPro" id="IPR050597">
    <property type="entry name" value="Cytochrome_c_Oxidase_Subunit"/>
</dbReference>
<dbReference type="STRING" id="295068.MAQ5080_02141"/>
<evidence type="ECO:0000256" key="8">
    <source>
        <dbReference type="ARBA" id="ARBA00022660"/>
    </source>
</evidence>
<feature type="binding site" description="axial binding residue" evidence="20">
    <location>
        <position position="273"/>
    </location>
    <ligand>
        <name>heme c</name>
        <dbReference type="ChEBI" id="CHEBI:61717"/>
        <label>1</label>
    </ligand>
    <ligandPart>
        <name>Fe</name>
        <dbReference type="ChEBI" id="CHEBI:18248"/>
    </ligandPart>
</feature>
<dbReference type="GO" id="GO:0009055">
    <property type="term" value="F:electron transfer activity"/>
    <property type="evidence" value="ECO:0007669"/>
    <property type="project" value="InterPro"/>
</dbReference>
<comment type="function">
    <text evidence="19">C-type cytochrome. Part of the cbb3-type cytochrome c oxidase complex.</text>
</comment>
<dbReference type="GO" id="GO:0016491">
    <property type="term" value="F:oxidoreductase activity"/>
    <property type="evidence" value="ECO:0007669"/>
    <property type="project" value="UniProtKB-KW"/>
</dbReference>
<keyword evidence="15 19" id="KW-0560">Oxidoreductase</keyword>
<evidence type="ECO:0000256" key="11">
    <source>
        <dbReference type="ARBA" id="ARBA00022737"/>
    </source>
</evidence>
<feature type="binding site" description="axial binding residue" evidence="20">
    <location>
        <position position="146"/>
    </location>
    <ligand>
        <name>heme c</name>
        <dbReference type="ChEBI" id="CHEBI:61717"/>
        <label>1</label>
    </ligand>
    <ligandPart>
        <name>Fe</name>
        <dbReference type="ChEBI" id="CHEBI:18248"/>
    </ligandPart>
</feature>
<dbReference type="EMBL" id="FLOC01000011">
    <property type="protein sequence ID" value="SBS32020.1"/>
    <property type="molecule type" value="Genomic_DNA"/>
</dbReference>
<evidence type="ECO:0000256" key="5">
    <source>
        <dbReference type="ARBA" id="ARBA00022475"/>
    </source>
</evidence>
<evidence type="ECO:0000256" key="22">
    <source>
        <dbReference type="SAM" id="Phobius"/>
    </source>
</evidence>
<dbReference type="Proteomes" id="UP000092627">
    <property type="component" value="Unassembled WGS sequence"/>
</dbReference>
<dbReference type="GO" id="GO:0006119">
    <property type="term" value="P:oxidative phosphorylation"/>
    <property type="evidence" value="ECO:0007669"/>
    <property type="project" value="UniProtKB-UniPathway"/>
</dbReference>
<evidence type="ECO:0000256" key="2">
    <source>
        <dbReference type="ARBA" id="ARBA00004673"/>
    </source>
</evidence>
<evidence type="ECO:0000256" key="18">
    <source>
        <dbReference type="ARBA" id="ARBA00023136"/>
    </source>
</evidence>
<evidence type="ECO:0000256" key="9">
    <source>
        <dbReference type="ARBA" id="ARBA00022692"/>
    </source>
</evidence>
<evidence type="ECO:0000256" key="13">
    <source>
        <dbReference type="ARBA" id="ARBA00022982"/>
    </source>
</evidence>
<comment type="similarity">
    <text evidence="3 19">Belongs to the CcoP / FixP family.</text>
</comment>
<feature type="domain" description="Cytochrome c" evidence="23">
    <location>
        <begin position="129"/>
        <end position="208"/>
    </location>
</feature>
<evidence type="ECO:0000256" key="7">
    <source>
        <dbReference type="ARBA" id="ARBA00022617"/>
    </source>
</evidence>
<keyword evidence="7 19" id="KW-0349">Heme</keyword>
<dbReference type="PIRSF" id="PIRSF000006">
    <property type="entry name" value="Cbb3-Cox_fixP"/>
    <property type="match status" value="1"/>
</dbReference>
<keyword evidence="6 19" id="KW-0997">Cell inner membrane</keyword>
<dbReference type="InterPro" id="IPR004678">
    <property type="entry name" value="Cyt_c_oxidase_cbb3_su3"/>
</dbReference>
<evidence type="ECO:0000256" key="20">
    <source>
        <dbReference type="PIRSR" id="PIRSR000006-1"/>
    </source>
</evidence>
<keyword evidence="12 19" id="KW-0375">Hydrogen ion transport</keyword>
<feature type="binding site" description="covalent" evidence="21">
    <location>
        <position position="145"/>
    </location>
    <ligand>
        <name>heme c</name>
        <dbReference type="ChEBI" id="CHEBI:61717"/>
        <label>1</label>
    </ligand>
</feature>
<evidence type="ECO:0000256" key="14">
    <source>
        <dbReference type="ARBA" id="ARBA00022989"/>
    </source>
</evidence>
<dbReference type="RefSeq" id="WP_067209756.1">
    <property type="nucleotide sequence ID" value="NZ_FLOC01000011.1"/>
</dbReference>
<dbReference type="InterPro" id="IPR036909">
    <property type="entry name" value="Cyt_c-like_dom_sf"/>
</dbReference>
<keyword evidence="17 19" id="KW-0406">Ion transport</keyword>
<evidence type="ECO:0000256" key="12">
    <source>
        <dbReference type="ARBA" id="ARBA00022781"/>
    </source>
</evidence>
<dbReference type="GO" id="GO:0005886">
    <property type="term" value="C:plasma membrane"/>
    <property type="evidence" value="ECO:0007669"/>
    <property type="project" value="UniProtKB-SubCell"/>
</dbReference>
<feature type="binding site" description="covalent" evidence="21">
    <location>
        <position position="142"/>
    </location>
    <ligand>
        <name>heme c</name>
        <dbReference type="ChEBI" id="CHEBI:61717"/>
        <label>1</label>
    </ligand>
</feature>
<dbReference type="InterPro" id="IPR008168">
    <property type="entry name" value="Cyt_C_IC"/>
</dbReference>
<evidence type="ECO:0000313" key="25">
    <source>
        <dbReference type="Proteomes" id="UP000092627"/>
    </source>
</evidence>
<dbReference type="UniPathway" id="UPA00705"/>
<keyword evidence="5 19" id="KW-1003">Cell membrane</keyword>
<evidence type="ECO:0000256" key="10">
    <source>
        <dbReference type="ARBA" id="ARBA00022723"/>
    </source>
</evidence>
<evidence type="ECO:0000256" key="19">
    <source>
        <dbReference type="PIRNR" id="PIRNR000006"/>
    </source>
</evidence>
<feature type="binding site" description="axial binding residue" evidence="20">
    <location>
        <position position="232"/>
    </location>
    <ligand>
        <name>heme c</name>
        <dbReference type="ChEBI" id="CHEBI:61717"/>
        <label>2</label>
    </ligand>
    <ligandPart>
        <name>Fe</name>
        <dbReference type="ChEBI" id="CHEBI:18248"/>
    </ligandPart>
</feature>
<evidence type="ECO:0000256" key="15">
    <source>
        <dbReference type="ARBA" id="ARBA00023002"/>
    </source>
</evidence>
<keyword evidence="4 19" id="KW-0813">Transport</keyword>
<dbReference type="Pfam" id="PF14715">
    <property type="entry name" value="FixP_N"/>
    <property type="match status" value="1"/>
</dbReference>
<feature type="transmembrane region" description="Helical" evidence="22">
    <location>
        <begin position="7"/>
        <end position="30"/>
    </location>
</feature>
<comment type="cofactor">
    <cofactor evidence="19 21">
        <name>heme c</name>
        <dbReference type="ChEBI" id="CHEBI:61717"/>
    </cofactor>
    <text evidence="19 21">Binds 2 heme C groups per subunit.</text>
</comment>
<evidence type="ECO:0000256" key="1">
    <source>
        <dbReference type="ARBA" id="ARBA00004533"/>
    </source>
</evidence>
<dbReference type="GO" id="GO:1902600">
    <property type="term" value="P:proton transmembrane transport"/>
    <property type="evidence" value="ECO:0007669"/>
    <property type="project" value="UniProtKB-KW"/>
</dbReference>
<dbReference type="Pfam" id="PF13442">
    <property type="entry name" value="Cytochrome_CBB3"/>
    <property type="match status" value="2"/>
</dbReference>
<dbReference type="PROSITE" id="PS51007">
    <property type="entry name" value="CYTC"/>
    <property type="match status" value="2"/>
</dbReference>
<dbReference type="PANTHER" id="PTHR33751">
    <property type="entry name" value="CBB3-TYPE CYTOCHROME C OXIDASE SUBUNIT FIXP"/>
    <property type="match status" value="1"/>
</dbReference>
<feature type="binding site" description="covalent" evidence="21">
    <location>
        <position position="231"/>
    </location>
    <ligand>
        <name>heme c</name>
        <dbReference type="ChEBI" id="CHEBI:61717"/>
        <label>2</label>
    </ligand>
</feature>
<dbReference type="GO" id="GO:0020037">
    <property type="term" value="F:heme binding"/>
    <property type="evidence" value="ECO:0007669"/>
    <property type="project" value="InterPro"/>
</dbReference>
<accession>A0A1A8TFB4</accession>
<reference evidence="24 25" key="1">
    <citation type="submission" date="2016-06" db="EMBL/GenBank/DDBJ databases">
        <authorList>
            <person name="Kjaerup R.B."/>
            <person name="Dalgaard T.S."/>
            <person name="Juul-Madsen H.R."/>
        </authorList>
    </citation>
    <scope>NUCLEOTIDE SEQUENCE [LARGE SCALE GENOMIC DNA]</scope>
    <source>
        <strain evidence="24 25">CECT 5080</strain>
    </source>
</reference>
<proteinExistence type="inferred from homology"/>
<evidence type="ECO:0000259" key="23">
    <source>
        <dbReference type="PROSITE" id="PS51007"/>
    </source>
</evidence>
<dbReference type="AlphaFoldDB" id="A0A1A8TFB4"/>
<comment type="pathway">
    <text evidence="2 19">Energy metabolism; oxidative phosphorylation.</text>
</comment>
<dbReference type="InterPro" id="IPR032858">
    <property type="entry name" value="CcoP_N"/>
</dbReference>
<gene>
    <name evidence="24" type="primary">ccoP2</name>
    <name evidence="24" type="ORF">MAQ5080_02141</name>
</gene>
<dbReference type="Gene3D" id="1.10.760.10">
    <property type="entry name" value="Cytochrome c-like domain"/>
    <property type="match status" value="2"/>
</dbReference>
<evidence type="ECO:0000256" key="16">
    <source>
        <dbReference type="ARBA" id="ARBA00023004"/>
    </source>
</evidence>
<keyword evidence="11" id="KW-0677">Repeat</keyword>
<organism evidence="24 25">
    <name type="scientific">Marinomonas aquimarina</name>
    <dbReference type="NCBI Taxonomy" id="295068"/>
    <lineage>
        <taxon>Bacteria</taxon>
        <taxon>Pseudomonadati</taxon>
        <taxon>Pseudomonadota</taxon>
        <taxon>Gammaproteobacteria</taxon>
        <taxon>Oceanospirillales</taxon>
        <taxon>Oceanospirillaceae</taxon>
        <taxon>Marinomonas</taxon>
    </lineage>
</organism>
<dbReference type="NCBIfam" id="TIGR00782">
    <property type="entry name" value="ccoP"/>
    <property type="match status" value="1"/>
</dbReference>